<dbReference type="KEGG" id="nall:PP769_16450"/>
<dbReference type="EMBL" id="CP116967">
    <property type="protein sequence ID" value="WNM57541.1"/>
    <property type="molecule type" value="Genomic_DNA"/>
</dbReference>
<reference evidence="2 3" key="1">
    <citation type="submission" date="2023-01" db="EMBL/GenBank/DDBJ databases">
        <title>Cultivation and genomic characterization of new, ubiquitous marine nitrite-oxidizing bacteria from the Nitrospirales.</title>
        <authorList>
            <person name="Mueller A.J."/>
            <person name="Daebeler A."/>
            <person name="Herbold C.W."/>
            <person name="Kirkegaard R.H."/>
            <person name="Daims H."/>
        </authorList>
    </citation>
    <scope>NUCLEOTIDE SEQUENCE [LARGE SCALE GENOMIC DNA]</scope>
    <source>
        <strain evidence="2 3">VA</strain>
    </source>
</reference>
<dbReference type="PROSITE" id="PS51257">
    <property type="entry name" value="PROKAR_LIPOPROTEIN"/>
    <property type="match status" value="1"/>
</dbReference>
<gene>
    <name evidence="2" type="ORF">PP769_16450</name>
</gene>
<evidence type="ECO:0000313" key="3">
    <source>
        <dbReference type="Proteomes" id="UP001302719"/>
    </source>
</evidence>
<dbReference type="Proteomes" id="UP001302719">
    <property type="component" value="Chromosome"/>
</dbReference>
<dbReference type="AlphaFoldDB" id="A0AA96JW61"/>
<keyword evidence="1" id="KW-0812">Transmembrane</keyword>
<name>A0AA96JW61_9BACT</name>
<evidence type="ECO:0000256" key="1">
    <source>
        <dbReference type="SAM" id="Phobius"/>
    </source>
</evidence>
<protein>
    <recommendedName>
        <fullName evidence="4">Lipoprotein</fullName>
    </recommendedName>
</protein>
<evidence type="ECO:0000313" key="2">
    <source>
        <dbReference type="EMBL" id="WNM57541.1"/>
    </source>
</evidence>
<feature type="transmembrane region" description="Helical" evidence="1">
    <location>
        <begin position="12"/>
        <end position="29"/>
    </location>
</feature>
<organism evidence="2 3">
    <name type="scientific">Candidatus Nitrospira allomarina</name>
    <dbReference type="NCBI Taxonomy" id="3020900"/>
    <lineage>
        <taxon>Bacteria</taxon>
        <taxon>Pseudomonadati</taxon>
        <taxon>Nitrospirota</taxon>
        <taxon>Nitrospiria</taxon>
        <taxon>Nitrospirales</taxon>
        <taxon>Nitrospiraceae</taxon>
        <taxon>Nitrospira</taxon>
    </lineage>
</organism>
<sequence>MMNPYRRGQACLGRLGLTFTIFCAVGIFACASQDFLLTGSWESTEITHPSPFFSGALASNTGRNVSLILNRHGTFTWVEPEGVCHSGVYRIQGQALLLIPSPEKERIRLDYTFRGDELRLKTPDGFMFEFRKTPHQVDAGAKPCN</sequence>
<dbReference type="RefSeq" id="WP_312642126.1">
    <property type="nucleotide sequence ID" value="NZ_CP116967.1"/>
</dbReference>
<evidence type="ECO:0008006" key="4">
    <source>
        <dbReference type="Google" id="ProtNLM"/>
    </source>
</evidence>
<keyword evidence="1" id="KW-1133">Transmembrane helix</keyword>
<accession>A0AA96JW61</accession>
<keyword evidence="1" id="KW-0472">Membrane</keyword>
<proteinExistence type="predicted"/>
<keyword evidence="3" id="KW-1185">Reference proteome</keyword>